<evidence type="ECO:0000256" key="6">
    <source>
        <dbReference type="ARBA" id="ARBA00022723"/>
    </source>
</evidence>
<dbReference type="AlphaFoldDB" id="K1SLB6"/>
<accession>K1SLB6</accession>
<feature type="domain" description="DRBM" evidence="12">
    <location>
        <begin position="27"/>
        <end position="95"/>
    </location>
</feature>
<dbReference type="GO" id="GO:0006397">
    <property type="term" value="P:mRNA processing"/>
    <property type="evidence" value="ECO:0007669"/>
    <property type="project" value="UniProtKB-KW"/>
</dbReference>
<keyword evidence="10" id="KW-0694">RNA-binding</keyword>
<gene>
    <name evidence="13" type="ORF">OBE_15355</name>
</gene>
<dbReference type="SMART" id="SM00358">
    <property type="entry name" value="DSRM"/>
    <property type="match status" value="1"/>
</dbReference>
<evidence type="ECO:0000256" key="10">
    <source>
        <dbReference type="ARBA" id="ARBA00022884"/>
    </source>
</evidence>
<keyword evidence="9" id="KW-0460">Magnesium</keyword>
<evidence type="ECO:0000256" key="11">
    <source>
        <dbReference type="SAM" id="MobiDB-lite"/>
    </source>
</evidence>
<evidence type="ECO:0000256" key="7">
    <source>
        <dbReference type="ARBA" id="ARBA00022759"/>
    </source>
</evidence>
<dbReference type="EMBL" id="AJWZ01010553">
    <property type="protein sequence ID" value="EKC48116.1"/>
    <property type="molecule type" value="Genomic_DNA"/>
</dbReference>
<dbReference type="GO" id="GO:0016787">
    <property type="term" value="F:hydrolase activity"/>
    <property type="evidence" value="ECO:0007669"/>
    <property type="project" value="UniProtKB-KW"/>
</dbReference>
<organism evidence="13">
    <name type="scientific">human gut metagenome</name>
    <dbReference type="NCBI Taxonomy" id="408170"/>
    <lineage>
        <taxon>unclassified sequences</taxon>
        <taxon>metagenomes</taxon>
        <taxon>organismal metagenomes</taxon>
    </lineage>
</organism>
<keyword evidence="8" id="KW-0378">Hydrolase</keyword>
<keyword evidence="5" id="KW-0540">Nuclease</keyword>
<keyword evidence="2" id="KW-0698">rRNA processing</keyword>
<feature type="region of interest" description="Disordered" evidence="11">
    <location>
        <begin position="73"/>
        <end position="97"/>
    </location>
</feature>
<evidence type="ECO:0000256" key="8">
    <source>
        <dbReference type="ARBA" id="ARBA00022801"/>
    </source>
</evidence>
<evidence type="ECO:0000313" key="13">
    <source>
        <dbReference type="EMBL" id="EKC48116.1"/>
    </source>
</evidence>
<feature type="compositionally biased region" description="Basic and acidic residues" evidence="11">
    <location>
        <begin position="79"/>
        <end position="97"/>
    </location>
</feature>
<evidence type="ECO:0000256" key="5">
    <source>
        <dbReference type="ARBA" id="ARBA00022722"/>
    </source>
</evidence>
<evidence type="ECO:0000259" key="12">
    <source>
        <dbReference type="PROSITE" id="PS50137"/>
    </source>
</evidence>
<dbReference type="CDD" id="cd10845">
    <property type="entry name" value="DSRM_RNAse_III_family"/>
    <property type="match status" value="1"/>
</dbReference>
<dbReference type="Gene3D" id="3.30.160.20">
    <property type="match status" value="1"/>
</dbReference>
<name>K1SLB6_9ZZZZ</name>
<dbReference type="GO" id="GO:0006364">
    <property type="term" value="P:rRNA processing"/>
    <property type="evidence" value="ECO:0007669"/>
    <property type="project" value="UniProtKB-KW"/>
</dbReference>
<evidence type="ECO:0000256" key="2">
    <source>
        <dbReference type="ARBA" id="ARBA00022552"/>
    </source>
</evidence>
<dbReference type="PROSITE" id="PS50137">
    <property type="entry name" value="DS_RBD"/>
    <property type="match status" value="1"/>
</dbReference>
<protein>
    <submittedName>
        <fullName evidence="13">Protein containing Double-stranded RNA binding domain protein</fullName>
    </submittedName>
</protein>
<reference evidence="13" key="1">
    <citation type="journal article" date="2013" name="Environ. Microbiol.">
        <title>Microbiota from the distal guts of lean and obese adolescents exhibit partial functional redundancy besides clear differences in community structure.</title>
        <authorList>
            <person name="Ferrer M."/>
            <person name="Ruiz A."/>
            <person name="Lanza F."/>
            <person name="Haange S.B."/>
            <person name="Oberbach A."/>
            <person name="Till H."/>
            <person name="Bargiela R."/>
            <person name="Campoy C."/>
            <person name="Segura M.T."/>
            <person name="Richter M."/>
            <person name="von Bergen M."/>
            <person name="Seifert J."/>
            <person name="Suarez A."/>
        </authorList>
    </citation>
    <scope>NUCLEOTIDE SEQUENCE</scope>
</reference>
<dbReference type="FunFam" id="3.30.160.20:FF:000003">
    <property type="entry name" value="Ribonuclease 3"/>
    <property type="match status" value="1"/>
</dbReference>
<keyword evidence="6" id="KW-0479">Metal-binding</keyword>
<comment type="caution">
    <text evidence="13">The sequence shown here is derived from an EMBL/GenBank/DDBJ whole genome shotgun (WGS) entry which is preliminary data.</text>
</comment>
<dbReference type="Pfam" id="PF00035">
    <property type="entry name" value="dsrm"/>
    <property type="match status" value="1"/>
</dbReference>
<dbReference type="GO" id="GO:0008033">
    <property type="term" value="P:tRNA processing"/>
    <property type="evidence" value="ECO:0007669"/>
    <property type="project" value="UniProtKB-KW"/>
</dbReference>
<dbReference type="GO" id="GO:0004519">
    <property type="term" value="F:endonuclease activity"/>
    <property type="evidence" value="ECO:0007669"/>
    <property type="project" value="UniProtKB-KW"/>
</dbReference>
<evidence type="ECO:0000256" key="1">
    <source>
        <dbReference type="ARBA" id="ARBA00022490"/>
    </source>
</evidence>
<keyword evidence="4" id="KW-0819">tRNA processing</keyword>
<dbReference type="InterPro" id="IPR014720">
    <property type="entry name" value="dsRBD_dom"/>
</dbReference>
<keyword evidence="3" id="KW-0507">mRNA processing</keyword>
<keyword evidence="7" id="KW-0255">Endonuclease</keyword>
<dbReference type="SUPFAM" id="SSF54768">
    <property type="entry name" value="dsRNA-binding domain-like"/>
    <property type="match status" value="1"/>
</dbReference>
<dbReference type="GO" id="GO:0003723">
    <property type="term" value="F:RNA binding"/>
    <property type="evidence" value="ECO:0007669"/>
    <property type="project" value="UniProtKB-KW"/>
</dbReference>
<proteinExistence type="predicted"/>
<dbReference type="GO" id="GO:0046872">
    <property type="term" value="F:metal ion binding"/>
    <property type="evidence" value="ECO:0007669"/>
    <property type="project" value="UniProtKB-KW"/>
</dbReference>
<sequence length="97" mass="10818">MVLTSLKKFVLDIIVKYIDRGENFLHDYKSTLQELVQTVKKSVTYEVIDEEGPSHNKTFTSIVKIDGIVMGKGTAGSKKASEQEAARDALSKRSEIN</sequence>
<evidence type="ECO:0000256" key="9">
    <source>
        <dbReference type="ARBA" id="ARBA00022842"/>
    </source>
</evidence>
<keyword evidence="1" id="KW-0963">Cytoplasm</keyword>
<evidence type="ECO:0000256" key="3">
    <source>
        <dbReference type="ARBA" id="ARBA00022664"/>
    </source>
</evidence>
<evidence type="ECO:0000256" key="4">
    <source>
        <dbReference type="ARBA" id="ARBA00022694"/>
    </source>
</evidence>